<evidence type="ECO:0000256" key="1">
    <source>
        <dbReference type="ARBA" id="ARBA00007664"/>
    </source>
</evidence>
<reference evidence="7 8" key="1">
    <citation type="journal article" date="2020" name="G3 (Bethesda)">
        <title>Improved Reference Genome for Cyclotella cryptica CCMP332, a Model for Cell Wall Morphogenesis, Salinity Adaptation, and Lipid Production in Diatoms (Bacillariophyta).</title>
        <authorList>
            <person name="Roberts W.R."/>
            <person name="Downey K.M."/>
            <person name="Ruck E.C."/>
            <person name="Traller J.C."/>
            <person name="Alverson A.J."/>
        </authorList>
    </citation>
    <scope>NUCLEOTIDE SEQUENCE [LARGE SCALE GENOMIC DNA]</scope>
    <source>
        <strain evidence="7 8">CCMP332</strain>
    </source>
</reference>
<dbReference type="CDD" id="cd00190">
    <property type="entry name" value="Tryp_SPc"/>
    <property type="match status" value="1"/>
</dbReference>
<dbReference type="InterPro" id="IPR018114">
    <property type="entry name" value="TRYPSIN_HIS"/>
</dbReference>
<dbReference type="EMBL" id="JABMIG020000104">
    <property type="protein sequence ID" value="KAL3792181.1"/>
    <property type="molecule type" value="Genomic_DNA"/>
</dbReference>
<keyword evidence="4" id="KW-0645">Protease</keyword>
<keyword evidence="5" id="KW-0732">Signal</keyword>
<feature type="signal peptide" evidence="5">
    <location>
        <begin position="1"/>
        <end position="19"/>
    </location>
</feature>
<dbReference type="InterPro" id="IPR001314">
    <property type="entry name" value="Peptidase_S1A"/>
</dbReference>
<comment type="caution">
    <text evidence="7">The sequence shown here is derived from an EMBL/GenBank/DDBJ whole genome shotgun (WGS) entry which is preliminary data.</text>
</comment>
<evidence type="ECO:0000256" key="2">
    <source>
        <dbReference type="ARBA" id="ARBA00023026"/>
    </source>
</evidence>
<keyword evidence="4" id="KW-0720">Serine protease</keyword>
<proteinExistence type="inferred from homology"/>
<feature type="domain" description="Peptidase S1" evidence="6">
    <location>
        <begin position="38"/>
        <end position="320"/>
    </location>
</feature>
<organism evidence="7 8">
    <name type="scientific">Cyclotella cryptica</name>
    <dbReference type="NCBI Taxonomy" id="29204"/>
    <lineage>
        <taxon>Eukaryota</taxon>
        <taxon>Sar</taxon>
        <taxon>Stramenopiles</taxon>
        <taxon>Ochrophyta</taxon>
        <taxon>Bacillariophyta</taxon>
        <taxon>Coscinodiscophyceae</taxon>
        <taxon>Thalassiosirophycidae</taxon>
        <taxon>Stephanodiscales</taxon>
        <taxon>Stephanodiscaceae</taxon>
        <taxon>Cyclotella</taxon>
    </lineage>
</organism>
<dbReference type="InterPro" id="IPR043504">
    <property type="entry name" value="Peptidase_S1_PA_chymotrypsin"/>
</dbReference>
<name>A0ABD3PXZ8_9STRA</name>
<accession>A0ABD3PXZ8</accession>
<dbReference type="PRINTS" id="PR00722">
    <property type="entry name" value="CHYMOTRYPSIN"/>
</dbReference>
<protein>
    <recommendedName>
        <fullName evidence="6">Peptidase S1 domain-containing protein</fullName>
    </recommendedName>
</protein>
<dbReference type="PANTHER" id="PTHR24276:SF91">
    <property type="entry name" value="AT26814P-RELATED"/>
    <property type="match status" value="1"/>
</dbReference>
<dbReference type="AlphaFoldDB" id="A0ABD3PXZ8"/>
<feature type="chain" id="PRO_5044802191" description="Peptidase S1 domain-containing protein" evidence="5">
    <location>
        <begin position="20"/>
        <end position="602"/>
    </location>
</feature>
<keyword evidence="3" id="KW-1015">Disulfide bond</keyword>
<dbReference type="SMART" id="SM00020">
    <property type="entry name" value="Tryp_SPc"/>
    <property type="match status" value="1"/>
</dbReference>
<dbReference type="PROSITE" id="PS00134">
    <property type="entry name" value="TRYPSIN_HIS"/>
    <property type="match status" value="1"/>
</dbReference>
<sequence length="602" mass="65338">MSKTTSGHLFLMASALGLAKPVASQQHHRIPVIPNPRIIGGVSPPESRYPYTVSLTYFGTHFCGGSLIAPDIVLSAAHCAGYSSSVEVGRFDRSKGTRIDENILDLLLKSSDDGVVNLMAEEYYESIDVKYEIKHPGFDSKTVDNDFLLLKLAKVSMIPSPPLATLNVDPGIPATPGQELLTMGWGDTDPDPNINTPSNVLLGATLNYVTNQDCRNVEGVVQDEEQGPMSVSFRPMITENMMCAQDRPGGTVSGDDKLADQDTCQGDSGGPMILPSEGGAWEEDLQVGVVSWGIGCASPIFPGVYSRVSSQYDWIKETVCEHSVAPPESFGCKGGAGGTNNGTSAESLEGEVETSMVTVEVRLDEQPNEFSWIASTLNGGGYSNNQVVASLPSGFYGGHSNYTFQHKIPVRPNQFYRISLRDKFGDGLKGYVAVYRGSVTTTGNLIMYEPSFYDQDSGGKMRLDHAFYSGTAPRAFLSLAINFDKDTWWKLENVEESVIIAQRPPGWYNERFELMSVVEKIPIFGPDHLSGKTSYRFTIGDSYPCKENPSETCGDGICCDYGEGSYNLYDGDVSNNILLASGGKYELIESTIVQPGQQQSIS</sequence>
<keyword evidence="8" id="KW-1185">Reference proteome</keyword>
<dbReference type="InterPro" id="IPR050430">
    <property type="entry name" value="Peptidase_S1"/>
</dbReference>
<dbReference type="PROSITE" id="PS00135">
    <property type="entry name" value="TRYPSIN_SER"/>
    <property type="match status" value="1"/>
</dbReference>
<comment type="similarity">
    <text evidence="1">Belongs to the peptidase S1 family.</text>
</comment>
<dbReference type="PROSITE" id="PS50240">
    <property type="entry name" value="TRYPSIN_DOM"/>
    <property type="match status" value="1"/>
</dbReference>
<evidence type="ECO:0000313" key="7">
    <source>
        <dbReference type="EMBL" id="KAL3792181.1"/>
    </source>
</evidence>
<dbReference type="GO" id="GO:0006508">
    <property type="term" value="P:proteolysis"/>
    <property type="evidence" value="ECO:0007669"/>
    <property type="project" value="UniProtKB-KW"/>
</dbReference>
<dbReference type="SUPFAM" id="SSF50494">
    <property type="entry name" value="Trypsin-like serine proteases"/>
    <property type="match status" value="1"/>
</dbReference>
<evidence type="ECO:0000256" key="5">
    <source>
        <dbReference type="SAM" id="SignalP"/>
    </source>
</evidence>
<dbReference type="GO" id="GO:0008236">
    <property type="term" value="F:serine-type peptidase activity"/>
    <property type="evidence" value="ECO:0007669"/>
    <property type="project" value="UniProtKB-KW"/>
</dbReference>
<keyword evidence="2" id="KW-0843">Virulence</keyword>
<dbReference type="Proteomes" id="UP001516023">
    <property type="component" value="Unassembled WGS sequence"/>
</dbReference>
<evidence type="ECO:0000313" key="8">
    <source>
        <dbReference type="Proteomes" id="UP001516023"/>
    </source>
</evidence>
<dbReference type="InterPro" id="IPR001254">
    <property type="entry name" value="Trypsin_dom"/>
</dbReference>
<dbReference type="InterPro" id="IPR009003">
    <property type="entry name" value="Peptidase_S1_PA"/>
</dbReference>
<dbReference type="Gene3D" id="2.40.10.10">
    <property type="entry name" value="Trypsin-like serine proteases"/>
    <property type="match status" value="1"/>
</dbReference>
<dbReference type="PANTHER" id="PTHR24276">
    <property type="entry name" value="POLYSERASE-RELATED"/>
    <property type="match status" value="1"/>
</dbReference>
<dbReference type="InterPro" id="IPR033116">
    <property type="entry name" value="TRYPSIN_SER"/>
</dbReference>
<dbReference type="Pfam" id="PF00089">
    <property type="entry name" value="Trypsin"/>
    <property type="match status" value="1"/>
</dbReference>
<evidence type="ECO:0000259" key="6">
    <source>
        <dbReference type="PROSITE" id="PS50240"/>
    </source>
</evidence>
<evidence type="ECO:0000256" key="3">
    <source>
        <dbReference type="ARBA" id="ARBA00023157"/>
    </source>
</evidence>
<gene>
    <name evidence="7" type="ORF">HJC23_009645</name>
</gene>
<evidence type="ECO:0000256" key="4">
    <source>
        <dbReference type="RuleBase" id="RU363034"/>
    </source>
</evidence>
<keyword evidence="4" id="KW-0378">Hydrolase</keyword>